<evidence type="ECO:0000256" key="1">
    <source>
        <dbReference type="SAM" id="Phobius"/>
    </source>
</evidence>
<evidence type="ECO:0000313" key="4">
    <source>
        <dbReference type="Proteomes" id="UP000321055"/>
    </source>
</evidence>
<reference evidence="3 4" key="1">
    <citation type="submission" date="2018-09" db="EMBL/GenBank/DDBJ databases">
        <title>Metagenome Assembled Genomes from an Advanced Water Purification Facility.</title>
        <authorList>
            <person name="Stamps B.W."/>
            <person name="Spear J.R."/>
        </authorList>
    </citation>
    <scope>NUCLEOTIDE SEQUENCE [LARGE SCALE GENOMIC DNA]</scope>
    <source>
        <strain evidence="3">Bin_54_1</strain>
    </source>
</reference>
<keyword evidence="2" id="KW-0732">Signal</keyword>
<keyword evidence="1" id="KW-1133">Transmembrane helix</keyword>
<feature type="chain" id="PRO_5022726795" evidence="2">
    <location>
        <begin position="26"/>
        <end position="79"/>
    </location>
</feature>
<proteinExistence type="predicted"/>
<feature type="transmembrane region" description="Helical" evidence="1">
    <location>
        <begin position="43"/>
        <end position="64"/>
    </location>
</feature>
<feature type="signal peptide" evidence="2">
    <location>
        <begin position="1"/>
        <end position="25"/>
    </location>
</feature>
<keyword evidence="1" id="KW-0472">Membrane</keyword>
<accession>A0A5C7VUC1</accession>
<organism evidence="3 4">
    <name type="scientific">Nitrosomonas oligotropha</name>
    <dbReference type="NCBI Taxonomy" id="42354"/>
    <lineage>
        <taxon>Bacteria</taxon>
        <taxon>Pseudomonadati</taxon>
        <taxon>Pseudomonadota</taxon>
        <taxon>Betaproteobacteria</taxon>
        <taxon>Nitrosomonadales</taxon>
        <taxon>Nitrosomonadaceae</taxon>
        <taxon>Nitrosomonas</taxon>
    </lineage>
</organism>
<protein>
    <submittedName>
        <fullName evidence="3">DUF2798 domain-containing protein</fullName>
    </submittedName>
</protein>
<dbReference type="Pfam" id="PF11391">
    <property type="entry name" value="DUF2798"/>
    <property type="match status" value="1"/>
</dbReference>
<gene>
    <name evidence="3" type="ORF">E6Q60_05155</name>
</gene>
<evidence type="ECO:0000313" key="3">
    <source>
        <dbReference type="EMBL" id="TXI29041.1"/>
    </source>
</evidence>
<dbReference type="PROSITE" id="PS51257">
    <property type="entry name" value="PROKAR_LIPOPROTEIN"/>
    <property type="match status" value="1"/>
</dbReference>
<evidence type="ECO:0000256" key="2">
    <source>
        <dbReference type="SAM" id="SignalP"/>
    </source>
</evidence>
<dbReference type="InterPro" id="IPR021529">
    <property type="entry name" value="DUF2798"/>
</dbReference>
<comment type="caution">
    <text evidence="3">The sequence shown here is derived from an EMBL/GenBank/DDBJ whole genome shotgun (WGS) entry which is preliminary data.</text>
</comment>
<dbReference type="EMBL" id="SSFX01000039">
    <property type="protein sequence ID" value="TXI29041.1"/>
    <property type="molecule type" value="Genomic_DNA"/>
</dbReference>
<dbReference type="Proteomes" id="UP000321055">
    <property type="component" value="Unassembled WGS sequence"/>
</dbReference>
<keyword evidence="1" id="KW-0812">Transmembrane</keyword>
<dbReference type="AlphaFoldDB" id="A0A5C7VUC1"/>
<sequence length="79" mass="8923">MKQKFLAHCLYCFIMSATMTGCVSATVTAVNLGFSGVFVEEWLYSWGIAFPIGFVLLLLLSPVYRRVVESILHRSSHYD</sequence>
<name>A0A5C7VUC1_9PROT</name>